<evidence type="ECO:0000256" key="5">
    <source>
        <dbReference type="ARBA" id="ARBA00022692"/>
    </source>
</evidence>
<feature type="transmembrane region" description="Helical" evidence="8">
    <location>
        <begin position="51"/>
        <end position="70"/>
    </location>
</feature>
<protein>
    <recommendedName>
        <fullName evidence="9">Tripartite ATP-independent periplasmic transporters DctQ component domain-containing protein</fullName>
    </recommendedName>
</protein>
<dbReference type="InterPro" id="IPR007387">
    <property type="entry name" value="TRAP_DctQ"/>
</dbReference>
<evidence type="ECO:0000256" key="4">
    <source>
        <dbReference type="ARBA" id="ARBA00022519"/>
    </source>
</evidence>
<feature type="domain" description="Tripartite ATP-independent periplasmic transporters DctQ component" evidence="9">
    <location>
        <begin position="30"/>
        <end position="159"/>
    </location>
</feature>
<feature type="transmembrane region" description="Helical" evidence="8">
    <location>
        <begin position="20"/>
        <end position="39"/>
    </location>
</feature>
<keyword evidence="6 8" id="KW-1133">Transmembrane helix</keyword>
<name>A0A382CN93_9ZZZZ</name>
<accession>A0A382CN93</accession>
<evidence type="ECO:0000259" key="9">
    <source>
        <dbReference type="Pfam" id="PF04290"/>
    </source>
</evidence>
<dbReference type="InterPro" id="IPR055348">
    <property type="entry name" value="DctQ"/>
</dbReference>
<evidence type="ECO:0000256" key="3">
    <source>
        <dbReference type="ARBA" id="ARBA00022475"/>
    </source>
</evidence>
<evidence type="ECO:0000256" key="2">
    <source>
        <dbReference type="ARBA" id="ARBA00022448"/>
    </source>
</evidence>
<feature type="transmembrane region" description="Helical" evidence="8">
    <location>
        <begin position="91"/>
        <end position="111"/>
    </location>
</feature>
<comment type="subcellular location">
    <subcellularLocation>
        <location evidence="1">Cell inner membrane</location>
        <topology evidence="1">Multi-pass membrane protein</topology>
    </subcellularLocation>
</comment>
<dbReference type="PANTHER" id="PTHR35011">
    <property type="entry name" value="2,3-DIKETO-L-GULONATE TRAP TRANSPORTER SMALL PERMEASE PROTEIN YIAM"/>
    <property type="match status" value="1"/>
</dbReference>
<dbReference type="EMBL" id="UINC01035341">
    <property type="protein sequence ID" value="SVB27590.1"/>
    <property type="molecule type" value="Genomic_DNA"/>
</dbReference>
<reference evidence="10" key="1">
    <citation type="submission" date="2018-05" db="EMBL/GenBank/DDBJ databases">
        <authorList>
            <person name="Lanie J.A."/>
            <person name="Ng W.-L."/>
            <person name="Kazmierczak K.M."/>
            <person name="Andrzejewski T.M."/>
            <person name="Davidsen T.M."/>
            <person name="Wayne K.J."/>
            <person name="Tettelin H."/>
            <person name="Glass J.I."/>
            <person name="Rusch D."/>
            <person name="Podicherti R."/>
            <person name="Tsui H.-C.T."/>
            <person name="Winkler M.E."/>
        </authorList>
    </citation>
    <scope>NUCLEOTIDE SEQUENCE</scope>
</reference>
<evidence type="ECO:0000256" key="8">
    <source>
        <dbReference type="SAM" id="Phobius"/>
    </source>
</evidence>
<dbReference type="AlphaFoldDB" id="A0A382CN93"/>
<feature type="transmembrane region" description="Helical" evidence="8">
    <location>
        <begin position="131"/>
        <end position="152"/>
    </location>
</feature>
<organism evidence="10">
    <name type="scientific">marine metagenome</name>
    <dbReference type="NCBI Taxonomy" id="408172"/>
    <lineage>
        <taxon>unclassified sequences</taxon>
        <taxon>metagenomes</taxon>
        <taxon>ecological metagenomes</taxon>
    </lineage>
</organism>
<proteinExistence type="predicted"/>
<dbReference type="GO" id="GO:0005886">
    <property type="term" value="C:plasma membrane"/>
    <property type="evidence" value="ECO:0007669"/>
    <property type="project" value="UniProtKB-SubCell"/>
</dbReference>
<evidence type="ECO:0000256" key="7">
    <source>
        <dbReference type="ARBA" id="ARBA00023136"/>
    </source>
</evidence>
<keyword evidence="5 8" id="KW-0812">Transmembrane</keyword>
<sequence>MEQKKHPIRTFLDNMYLGAAYLAAFALLMILVIIVYNMVARWTGHTAMGATAYAGYAMATSAFLAMAYTLNQDGHIRVRMLLNKLGNKKKWGERWCYGIGSVLALYYFYYASRGAYFSYILNDISQQDDAWPMWIPQMSMVIGTLILAIAFLDRLYQIIFFDYEQLAIKWEVKDEKAIDDDVTSQSQYYYGDKEK</sequence>
<evidence type="ECO:0000256" key="6">
    <source>
        <dbReference type="ARBA" id="ARBA00022989"/>
    </source>
</evidence>
<keyword evidence="2" id="KW-0813">Transport</keyword>
<keyword evidence="4" id="KW-0997">Cell inner membrane</keyword>
<gene>
    <name evidence="10" type="ORF">METZ01_LOCUS180444</name>
</gene>
<evidence type="ECO:0000313" key="10">
    <source>
        <dbReference type="EMBL" id="SVB27590.1"/>
    </source>
</evidence>
<evidence type="ECO:0000256" key="1">
    <source>
        <dbReference type="ARBA" id="ARBA00004429"/>
    </source>
</evidence>
<keyword evidence="3" id="KW-1003">Cell membrane</keyword>
<keyword evidence="7 8" id="KW-0472">Membrane</keyword>
<dbReference type="Pfam" id="PF04290">
    <property type="entry name" value="DctQ"/>
    <property type="match status" value="1"/>
</dbReference>